<evidence type="ECO:0000313" key="2">
    <source>
        <dbReference type="EMBL" id="CAH2285159.1"/>
    </source>
</evidence>
<dbReference type="GO" id="GO:0055088">
    <property type="term" value="P:lipid homeostasis"/>
    <property type="evidence" value="ECO:0007669"/>
    <property type="project" value="TreeGrafter"/>
</dbReference>
<feature type="compositionally biased region" description="Basic and acidic residues" evidence="1">
    <location>
        <begin position="95"/>
        <end position="111"/>
    </location>
</feature>
<dbReference type="EMBL" id="OW240915">
    <property type="protein sequence ID" value="CAH2285159.1"/>
    <property type="molecule type" value="Genomic_DNA"/>
</dbReference>
<dbReference type="Proteomes" id="UP001295444">
    <property type="component" value="Chromosome 04"/>
</dbReference>
<dbReference type="PANTHER" id="PTHR12406">
    <property type="entry name" value="CALCIUM-INDEPENDENT PHOSPHOLIPASE A2 IPLA2 -RELATED"/>
    <property type="match status" value="1"/>
</dbReference>
<dbReference type="GO" id="GO:0019433">
    <property type="term" value="P:triglyceride catabolic process"/>
    <property type="evidence" value="ECO:0007669"/>
    <property type="project" value="TreeGrafter"/>
</dbReference>
<reference evidence="2" key="1">
    <citation type="submission" date="2022-03" db="EMBL/GenBank/DDBJ databases">
        <authorList>
            <person name="Alioto T."/>
            <person name="Alioto T."/>
            <person name="Gomez Garrido J."/>
        </authorList>
    </citation>
    <scope>NUCLEOTIDE SEQUENCE</scope>
</reference>
<dbReference type="PANTHER" id="PTHR12406:SF7">
    <property type="entry name" value="PATATIN-LIKE PHOSPHOLIPASE DOMAIN-CONTAINING PROTEIN 4"/>
    <property type="match status" value="1"/>
</dbReference>
<dbReference type="GO" id="GO:0016020">
    <property type="term" value="C:membrane"/>
    <property type="evidence" value="ECO:0007669"/>
    <property type="project" value="TreeGrafter"/>
</dbReference>
<organism evidence="2 3">
    <name type="scientific">Pelobates cultripes</name>
    <name type="common">Western spadefoot toad</name>
    <dbReference type="NCBI Taxonomy" id="61616"/>
    <lineage>
        <taxon>Eukaryota</taxon>
        <taxon>Metazoa</taxon>
        <taxon>Chordata</taxon>
        <taxon>Craniata</taxon>
        <taxon>Vertebrata</taxon>
        <taxon>Euteleostomi</taxon>
        <taxon>Amphibia</taxon>
        <taxon>Batrachia</taxon>
        <taxon>Anura</taxon>
        <taxon>Pelobatoidea</taxon>
        <taxon>Pelobatidae</taxon>
        <taxon>Pelobates</taxon>
    </lineage>
</organism>
<sequence length="131" mass="15107">YELKNTITVSPFSVESAFVSEREKNLHDLNVTNTSIRFNLCNLYRLSKDLFPLEPEVLKDVLTGIQRCSTFFKKQWDSKPTTTMRSLALPAPEIPAKENEESNEEKERPSENAEVEAAEDHIFEHVPQRLI</sequence>
<feature type="non-terminal residue" evidence="2">
    <location>
        <position position="1"/>
    </location>
</feature>
<feature type="compositionally biased region" description="Basic and acidic residues" evidence="1">
    <location>
        <begin position="118"/>
        <end position="131"/>
    </location>
</feature>
<accession>A0AAD1S058</accession>
<dbReference type="GO" id="GO:0004806">
    <property type="term" value="F:triacylglycerol lipase activity"/>
    <property type="evidence" value="ECO:0007669"/>
    <property type="project" value="TreeGrafter"/>
</dbReference>
<evidence type="ECO:0000256" key="1">
    <source>
        <dbReference type="SAM" id="MobiDB-lite"/>
    </source>
</evidence>
<dbReference type="InterPro" id="IPR033562">
    <property type="entry name" value="PLPL"/>
</dbReference>
<dbReference type="AlphaFoldDB" id="A0AAD1S058"/>
<gene>
    <name evidence="2" type="ORF">PECUL_23A020076</name>
</gene>
<keyword evidence="3" id="KW-1185">Reference proteome</keyword>
<dbReference type="GO" id="GO:0005811">
    <property type="term" value="C:lipid droplet"/>
    <property type="evidence" value="ECO:0007669"/>
    <property type="project" value="TreeGrafter"/>
</dbReference>
<feature type="region of interest" description="Disordered" evidence="1">
    <location>
        <begin position="82"/>
        <end position="131"/>
    </location>
</feature>
<protein>
    <submittedName>
        <fullName evidence="2">Patatin-like phospholipase domain-containing 2</fullName>
    </submittedName>
</protein>
<name>A0AAD1S058_PELCU</name>
<dbReference type="GO" id="GO:0005737">
    <property type="term" value="C:cytoplasm"/>
    <property type="evidence" value="ECO:0007669"/>
    <property type="project" value="TreeGrafter"/>
</dbReference>
<proteinExistence type="predicted"/>
<evidence type="ECO:0000313" key="3">
    <source>
        <dbReference type="Proteomes" id="UP001295444"/>
    </source>
</evidence>